<dbReference type="InterPro" id="IPR036875">
    <property type="entry name" value="Znf_CCHC_sf"/>
</dbReference>
<dbReference type="InterPro" id="IPR021109">
    <property type="entry name" value="Peptidase_aspartic_dom_sf"/>
</dbReference>
<dbReference type="PANTHER" id="PTHR46888:SF1">
    <property type="entry name" value="RIBONUCLEASE H"/>
    <property type="match status" value="1"/>
</dbReference>
<feature type="domain" description="CCHC-type" evidence="2">
    <location>
        <begin position="17"/>
        <end position="32"/>
    </location>
</feature>
<gene>
    <name evidence="3" type="ORF">KUTeg_025051</name>
</gene>
<evidence type="ECO:0000313" key="4">
    <source>
        <dbReference type="Proteomes" id="UP001217089"/>
    </source>
</evidence>
<evidence type="ECO:0000313" key="3">
    <source>
        <dbReference type="EMBL" id="KAJ8298520.1"/>
    </source>
</evidence>
<dbReference type="SUPFAM" id="SSF57756">
    <property type="entry name" value="Retrovirus zinc finger-like domains"/>
    <property type="match status" value="1"/>
</dbReference>
<dbReference type="Pfam" id="PF00098">
    <property type="entry name" value="zf-CCHC"/>
    <property type="match status" value="1"/>
</dbReference>
<keyword evidence="1" id="KW-0479">Metal-binding</keyword>
<dbReference type="InterPro" id="IPR001969">
    <property type="entry name" value="Aspartic_peptidase_AS"/>
</dbReference>
<dbReference type="Pfam" id="PF13650">
    <property type="entry name" value="Asp_protease_2"/>
    <property type="match status" value="1"/>
</dbReference>
<keyword evidence="1" id="KW-0862">Zinc</keyword>
<keyword evidence="4" id="KW-1185">Reference proteome</keyword>
<dbReference type="Gene3D" id="4.10.60.10">
    <property type="entry name" value="Zinc finger, CCHC-type"/>
    <property type="match status" value="1"/>
</dbReference>
<name>A0ABQ9E031_TEGGR</name>
<dbReference type="PANTHER" id="PTHR46888">
    <property type="entry name" value="ZINC KNUCKLE DOMAINCONTAINING PROTEIN-RELATED"/>
    <property type="match status" value="1"/>
</dbReference>
<evidence type="ECO:0000256" key="1">
    <source>
        <dbReference type="PROSITE-ProRule" id="PRU00047"/>
    </source>
</evidence>
<accession>A0ABQ9E031</accession>
<evidence type="ECO:0000259" key="2">
    <source>
        <dbReference type="PROSITE" id="PS50158"/>
    </source>
</evidence>
<sequence length="141" mass="15627">MNDESRRETIDLSEIVCFKCRQKGHFKRECPNNDTLNQVTSENKQQSILPENTQRVGLKAGDSTQGDVNRVGRPQIRLLAITPSCWFAKVNIGNIQIKMLVDTGSSVTVLSKDLFDKLEGGHLELCNVTSRLVTADGGPLK</sequence>
<dbReference type="SUPFAM" id="SSF50630">
    <property type="entry name" value="Acid proteases"/>
    <property type="match status" value="1"/>
</dbReference>
<proteinExistence type="predicted"/>
<dbReference type="InterPro" id="IPR001878">
    <property type="entry name" value="Znf_CCHC"/>
</dbReference>
<dbReference type="PROSITE" id="PS50158">
    <property type="entry name" value="ZF_CCHC"/>
    <property type="match status" value="1"/>
</dbReference>
<dbReference type="Proteomes" id="UP001217089">
    <property type="component" value="Unassembled WGS sequence"/>
</dbReference>
<comment type="caution">
    <text evidence="3">The sequence shown here is derived from an EMBL/GenBank/DDBJ whole genome shotgun (WGS) entry which is preliminary data.</text>
</comment>
<feature type="non-terminal residue" evidence="3">
    <location>
        <position position="141"/>
    </location>
</feature>
<protein>
    <recommendedName>
        <fullName evidence="2">CCHC-type domain-containing protein</fullName>
    </recommendedName>
</protein>
<keyword evidence="1" id="KW-0863">Zinc-finger</keyword>
<dbReference type="PROSITE" id="PS00141">
    <property type="entry name" value="ASP_PROTEASE"/>
    <property type="match status" value="1"/>
</dbReference>
<dbReference type="EMBL" id="JARBDR010000923">
    <property type="protein sequence ID" value="KAJ8298520.1"/>
    <property type="molecule type" value="Genomic_DNA"/>
</dbReference>
<dbReference type="Gene3D" id="2.40.70.10">
    <property type="entry name" value="Acid Proteases"/>
    <property type="match status" value="1"/>
</dbReference>
<organism evidence="3 4">
    <name type="scientific">Tegillarca granosa</name>
    <name type="common">Malaysian cockle</name>
    <name type="synonym">Anadara granosa</name>
    <dbReference type="NCBI Taxonomy" id="220873"/>
    <lineage>
        <taxon>Eukaryota</taxon>
        <taxon>Metazoa</taxon>
        <taxon>Spiralia</taxon>
        <taxon>Lophotrochozoa</taxon>
        <taxon>Mollusca</taxon>
        <taxon>Bivalvia</taxon>
        <taxon>Autobranchia</taxon>
        <taxon>Pteriomorphia</taxon>
        <taxon>Arcoida</taxon>
        <taxon>Arcoidea</taxon>
        <taxon>Arcidae</taxon>
        <taxon>Tegillarca</taxon>
    </lineage>
</organism>
<dbReference type="SMART" id="SM00343">
    <property type="entry name" value="ZnF_C2HC"/>
    <property type="match status" value="1"/>
</dbReference>
<reference evidence="3 4" key="1">
    <citation type="submission" date="2022-12" db="EMBL/GenBank/DDBJ databases">
        <title>Chromosome-level genome of Tegillarca granosa.</title>
        <authorList>
            <person name="Kim J."/>
        </authorList>
    </citation>
    <scope>NUCLEOTIDE SEQUENCE [LARGE SCALE GENOMIC DNA]</scope>
    <source>
        <strain evidence="3">Teg-2019</strain>
        <tissue evidence="3">Adductor muscle</tissue>
    </source>
</reference>